<dbReference type="EMBL" id="JAAGNN010000003">
    <property type="protein sequence ID" value="KAF4090934.1"/>
    <property type="molecule type" value="Genomic_DNA"/>
</dbReference>
<evidence type="ECO:0000313" key="2">
    <source>
        <dbReference type="Proteomes" id="UP000593565"/>
    </source>
</evidence>
<dbReference type="AlphaFoldDB" id="A0A7J6B760"/>
<protein>
    <submittedName>
        <fullName evidence="1">Uncharacterized protein</fullName>
    </submittedName>
</protein>
<name>A0A7J6B760_AMEME</name>
<proteinExistence type="predicted"/>
<sequence length="98" mass="11090">MCVLVLTRESVEAPETETLRQTMIKVTQSIPWQLVVSRKQDEMRKDRLLLTGVLIQQRMRRSTQKQKPGKVTECIGAVALGMSPLVLMHRCPSKEDAG</sequence>
<accession>A0A7J6B760</accession>
<keyword evidence="2" id="KW-1185">Reference proteome</keyword>
<gene>
    <name evidence="1" type="ORF">AMELA_G00031310</name>
</gene>
<organism evidence="1 2">
    <name type="scientific">Ameiurus melas</name>
    <name type="common">Black bullhead</name>
    <name type="synonym">Silurus melas</name>
    <dbReference type="NCBI Taxonomy" id="219545"/>
    <lineage>
        <taxon>Eukaryota</taxon>
        <taxon>Metazoa</taxon>
        <taxon>Chordata</taxon>
        <taxon>Craniata</taxon>
        <taxon>Vertebrata</taxon>
        <taxon>Euteleostomi</taxon>
        <taxon>Actinopterygii</taxon>
        <taxon>Neopterygii</taxon>
        <taxon>Teleostei</taxon>
        <taxon>Ostariophysi</taxon>
        <taxon>Siluriformes</taxon>
        <taxon>Ictaluridae</taxon>
        <taxon>Ameiurus</taxon>
    </lineage>
</organism>
<reference evidence="1 2" key="1">
    <citation type="submission" date="2020-02" db="EMBL/GenBank/DDBJ databases">
        <title>A chromosome-scale genome assembly of the black bullhead catfish (Ameiurus melas).</title>
        <authorList>
            <person name="Wen M."/>
            <person name="Zham M."/>
            <person name="Cabau C."/>
            <person name="Klopp C."/>
            <person name="Donnadieu C."/>
            <person name="Roques C."/>
            <person name="Bouchez O."/>
            <person name="Lampietro C."/>
            <person name="Jouanno E."/>
            <person name="Herpin A."/>
            <person name="Louis A."/>
            <person name="Berthelot C."/>
            <person name="Parey E."/>
            <person name="Roest-Crollius H."/>
            <person name="Braasch I."/>
            <person name="Postlethwait J."/>
            <person name="Robinson-Rechavi M."/>
            <person name="Echchiki A."/>
            <person name="Begum T."/>
            <person name="Montfort J."/>
            <person name="Schartl M."/>
            <person name="Bobe J."/>
            <person name="Guiguen Y."/>
        </authorList>
    </citation>
    <scope>NUCLEOTIDE SEQUENCE [LARGE SCALE GENOMIC DNA]</scope>
    <source>
        <strain evidence="1">M_S1</strain>
        <tissue evidence="1">Blood</tissue>
    </source>
</reference>
<dbReference type="Proteomes" id="UP000593565">
    <property type="component" value="Unassembled WGS sequence"/>
</dbReference>
<comment type="caution">
    <text evidence="1">The sequence shown here is derived from an EMBL/GenBank/DDBJ whole genome shotgun (WGS) entry which is preliminary data.</text>
</comment>
<evidence type="ECO:0000313" key="1">
    <source>
        <dbReference type="EMBL" id="KAF4090934.1"/>
    </source>
</evidence>